<dbReference type="PROSITE" id="PS51782">
    <property type="entry name" value="LYSM"/>
    <property type="match status" value="1"/>
</dbReference>
<sequence length="589" mass="68995">MKENFEYIIEENERSNENIEFVDWVDFFTPIMSIYDFNYDLESIDWTNKSQIQKFKNFILNSLGENEEHLSKFFYDLIDEIVKLEIYKKNKTDQIIDNVGISLRDIRSNLGINQNSLDYLIKENNRILSLKEKFPEFKEWILNLPEGMTLVDLENRISLYSKIKNIINFQENKSNGSRFGKKGFYNIEILNKIMDSLHTQEDKKRFNDSEITSKLVLYDNISNTSYEEKEVFTYSEYIAIITNETYLVASTFGNVDNDNILNNTFDEEWNLTEYGKKFKRLELFLGVLELNYNDNSYKKDFINIYKKLNKGDLDQAITLTNNLIDIVYEELMIFYNGKINFDENEIDIGNSIETDSGLIKALRYIGVKQDLSNMSLNNFGIGRADVGNGEVVVNSGRYLLKTKDEQGNFYLKNLDLDYNINEKSEKSQSKSQKEIEVEKEAKKTEQEIVAYGKYGRYKRPVPSYRITPPTYRNDIEEKSVEGKSQESLGTYDRQDSVYENNIEEENISSIDYKVKSGDTLWNIVKNNYGFKKNNDIVNIINKIIDFNKGNKNLNSRFFKESGAYLQIGNIIKLPEYIKIGDLKFNRKSN</sequence>
<evidence type="ECO:0000259" key="2">
    <source>
        <dbReference type="PROSITE" id="PS51782"/>
    </source>
</evidence>
<evidence type="ECO:0000313" key="4">
    <source>
        <dbReference type="Proteomes" id="UP000680365"/>
    </source>
</evidence>
<protein>
    <recommendedName>
        <fullName evidence="2">LysM domain-containing protein</fullName>
    </recommendedName>
</protein>
<dbReference type="RefSeq" id="WP_213349040.1">
    <property type="nucleotide sequence ID" value="NZ_JAEDAM010000029.1"/>
</dbReference>
<dbReference type="CDD" id="cd00118">
    <property type="entry name" value="LysM"/>
    <property type="match status" value="1"/>
</dbReference>
<organism evidence="3 4">
    <name type="scientific">Candidatus Vampirococcus lugosii</name>
    <dbReference type="NCBI Taxonomy" id="2789015"/>
    <lineage>
        <taxon>Bacteria</taxon>
        <taxon>Candidatus Absconditibacteriota</taxon>
        <taxon>Vampirococcus</taxon>
    </lineage>
</organism>
<proteinExistence type="predicted"/>
<accession>A0ABS5QLC5</accession>
<dbReference type="InterPro" id="IPR018392">
    <property type="entry name" value="LysM"/>
</dbReference>
<keyword evidence="4" id="KW-1185">Reference proteome</keyword>
<gene>
    <name evidence="3" type="ORF">VAMP_62n78</name>
</gene>
<feature type="compositionally biased region" description="Basic and acidic residues" evidence="1">
    <location>
        <begin position="475"/>
        <end position="484"/>
    </location>
</feature>
<feature type="region of interest" description="Disordered" evidence="1">
    <location>
        <begin position="475"/>
        <end position="494"/>
    </location>
</feature>
<dbReference type="InterPro" id="IPR036779">
    <property type="entry name" value="LysM_dom_sf"/>
</dbReference>
<dbReference type="Proteomes" id="UP000680365">
    <property type="component" value="Unassembled WGS sequence"/>
</dbReference>
<dbReference type="EMBL" id="JAEDAM010000029">
    <property type="protein sequence ID" value="MBS8121997.1"/>
    <property type="molecule type" value="Genomic_DNA"/>
</dbReference>
<comment type="caution">
    <text evidence="3">The sequence shown here is derived from an EMBL/GenBank/DDBJ whole genome shotgun (WGS) entry which is preliminary data.</text>
</comment>
<evidence type="ECO:0000313" key="3">
    <source>
        <dbReference type="EMBL" id="MBS8121997.1"/>
    </source>
</evidence>
<name>A0ABS5QLC5_9BACT</name>
<feature type="domain" description="LysM" evidence="2">
    <location>
        <begin position="510"/>
        <end position="567"/>
    </location>
</feature>
<reference evidence="3 4" key="1">
    <citation type="journal article" date="2021" name="Nat. Commun.">
        <title>Reductive evolution and unique predatory mode in the CPR bacterium Vampirococcus lugosii.</title>
        <authorList>
            <person name="Moreira D."/>
            <person name="Zivanovic Y."/>
            <person name="Lopez-Archilla A.I."/>
            <person name="Iniesto M."/>
            <person name="Lopez-Garcia P."/>
        </authorList>
    </citation>
    <scope>NUCLEOTIDE SEQUENCE [LARGE SCALE GENOMIC DNA]</scope>
    <source>
        <strain evidence="3">Chiprana</strain>
    </source>
</reference>
<dbReference type="Gene3D" id="3.10.350.10">
    <property type="entry name" value="LysM domain"/>
    <property type="match status" value="1"/>
</dbReference>
<evidence type="ECO:0000256" key="1">
    <source>
        <dbReference type="SAM" id="MobiDB-lite"/>
    </source>
</evidence>